<dbReference type="AlphaFoldDB" id="A0A0J9T043"/>
<keyword evidence="1" id="KW-0812">Transmembrane</keyword>
<dbReference type="Proteomes" id="UP000053327">
    <property type="component" value="Unassembled WGS sequence"/>
</dbReference>
<gene>
    <name evidence="2" type="ORF">PVBG_05862</name>
</gene>
<evidence type="ECO:0000313" key="2">
    <source>
        <dbReference type="EMBL" id="KMZ88770.1"/>
    </source>
</evidence>
<keyword evidence="1" id="KW-0472">Membrane</keyword>
<accession>A0A0J9T043</accession>
<name>A0A0J9T043_PLAV1</name>
<protein>
    <submittedName>
        <fullName evidence="2">Uncharacterized protein</fullName>
    </submittedName>
</protein>
<proteinExistence type="predicted"/>
<keyword evidence="1" id="KW-1133">Transmembrane helix</keyword>
<organism evidence="2 3">
    <name type="scientific">Plasmodium vivax (strain Brazil I)</name>
    <dbReference type="NCBI Taxonomy" id="1033975"/>
    <lineage>
        <taxon>Eukaryota</taxon>
        <taxon>Sar</taxon>
        <taxon>Alveolata</taxon>
        <taxon>Apicomplexa</taxon>
        <taxon>Aconoidasida</taxon>
        <taxon>Haemosporida</taxon>
        <taxon>Plasmodiidae</taxon>
        <taxon>Plasmodium</taxon>
        <taxon>Plasmodium (Plasmodium)</taxon>
    </lineage>
</organism>
<evidence type="ECO:0000313" key="3">
    <source>
        <dbReference type="Proteomes" id="UP000053327"/>
    </source>
</evidence>
<dbReference type="EMBL" id="KQ234754">
    <property type="protein sequence ID" value="KMZ88770.1"/>
    <property type="molecule type" value="Genomic_DNA"/>
</dbReference>
<evidence type="ECO:0000256" key="1">
    <source>
        <dbReference type="SAM" id="Phobius"/>
    </source>
</evidence>
<sequence length="163" mass="19699">MDLVSLEYNLLFEHDENENKRLLMNILLEFFQYCNENKKNKHLLEFITEFIDKYYKHMKNSYSEIFNECVPHNTSLNYCKIYNECNTKFNVDFSLIKHNSEKYLAKKEQYYNNLTTDDSWIDRAMAIFKDFDAFSKNSPTVMSTFVAIIMCLFILYKVYKNII</sequence>
<feature type="transmembrane region" description="Helical" evidence="1">
    <location>
        <begin position="141"/>
        <end position="159"/>
    </location>
</feature>
<reference evidence="2 3" key="1">
    <citation type="submission" date="2011-08" db="EMBL/GenBank/DDBJ databases">
        <title>The Genome Sequence of Plasmodium vivax Brazil I.</title>
        <authorList>
            <consortium name="The Broad Institute Genome Sequencing Platform"/>
            <consortium name="The Broad Institute Genome Sequencing Center for Infectious Disease"/>
            <person name="Neafsey D."/>
            <person name="Carlton J."/>
            <person name="Barnwell J."/>
            <person name="Collins W."/>
            <person name="Escalante A."/>
            <person name="Mullikin J."/>
            <person name="Saul A."/>
            <person name="Guigo R."/>
            <person name="Camara F."/>
            <person name="Young S.K."/>
            <person name="Zeng Q."/>
            <person name="Gargeya S."/>
            <person name="Fitzgerald M."/>
            <person name="Haas B."/>
            <person name="Abouelleil A."/>
            <person name="Alvarado L."/>
            <person name="Arachchi H.M."/>
            <person name="Berlin A."/>
            <person name="Brown A."/>
            <person name="Chapman S.B."/>
            <person name="Chen Z."/>
            <person name="Dunbar C."/>
            <person name="Freedman E."/>
            <person name="Gearin G."/>
            <person name="Gellesch M."/>
            <person name="Goldberg J."/>
            <person name="Griggs A."/>
            <person name="Gujja S."/>
            <person name="Heiman D."/>
            <person name="Howarth C."/>
            <person name="Larson L."/>
            <person name="Lui A."/>
            <person name="MacDonald P.J.P."/>
            <person name="Montmayeur A."/>
            <person name="Murphy C."/>
            <person name="Neiman D."/>
            <person name="Pearson M."/>
            <person name="Priest M."/>
            <person name="Roberts A."/>
            <person name="Saif S."/>
            <person name="Shea T."/>
            <person name="Shenoy N."/>
            <person name="Sisk P."/>
            <person name="Stolte C."/>
            <person name="Sykes S."/>
            <person name="Wortman J."/>
            <person name="Nusbaum C."/>
            <person name="Birren B."/>
        </authorList>
    </citation>
    <scope>NUCLEOTIDE SEQUENCE [LARGE SCALE GENOMIC DNA]</scope>
    <source>
        <strain evidence="2 3">Brazil I</strain>
    </source>
</reference>